<evidence type="ECO:0000313" key="1">
    <source>
        <dbReference type="EMBL" id="CAA6807069.1"/>
    </source>
</evidence>
<sequence>MTEVIISDNDLDHSTINVSTRRTLKEIWDEQIVDIRTDLQSNFTSDTTLRRNMLNSLNEIQEHILDDIDVNNLLQQINCDIDKNEVSNGISINKIIHFYIIGKIVDNITSLPHKNNNKVTIKKIDNWLFNSAKTSEVSLGMQIGSIADFITTNQIYNISNGTVFICQLMNNGGLTCNSCQTGELNIQNKLSKILSSFFSKNTGIIFDEESQANDFMNLKKSNNLNFKCGNCVTNFNNLNNAKKIF</sequence>
<reference evidence="1" key="1">
    <citation type="submission" date="2020-01" db="EMBL/GenBank/DDBJ databases">
        <authorList>
            <person name="Meier V. D."/>
            <person name="Meier V D."/>
        </authorList>
    </citation>
    <scope>NUCLEOTIDE SEQUENCE</scope>
    <source>
        <strain evidence="1">HLG_WM_MAG_12</strain>
    </source>
</reference>
<protein>
    <submittedName>
        <fullName evidence="1">Uncharacterized protein</fullName>
    </submittedName>
</protein>
<gene>
    <name evidence="1" type="ORF">HELGO_WM13872</name>
</gene>
<dbReference type="AlphaFoldDB" id="A0A6S6SLK1"/>
<name>A0A6S6SLK1_9BACT</name>
<organism evidence="1">
    <name type="scientific">uncultured Campylobacterales bacterium</name>
    <dbReference type="NCBI Taxonomy" id="352960"/>
    <lineage>
        <taxon>Bacteria</taxon>
        <taxon>Pseudomonadati</taxon>
        <taxon>Campylobacterota</taxon>
        <taxon>Epsilonproteobacteria</taxon>
        <taxon>Campylobacterales</taxon>
        <taxon>environmental samples</taxon>
    </lineage>
</organism>
<proteinExistence type="predicted"/>
<accession>A0A6S6SLK1</accession>
<dbReference type="EMBL" id="CACVAW010000024">
    <property type="protein sequence ID" value="CAA6807069.1"/>
    <property type="molecule type" value="Genomic_DNA"/>
</dbReference>